<evidence type="ECO:0000313" key="2">
    <source>
        <dbReference type="EMBL" id="TDQ40257.1"/>
    </source>
</evidence>
<feature type="compositionally biased region" description="Acidic residues" evidence="1">
    <location>
        <begin position="60"/>
        <end position="69"/>
    </location>
</feature>
<name>A0A4V3D5J6_9GAMM</name>
<feature type="region of interest" description="Disordered" evidence="1">
    <location>
        <begin position="1"/>
        <end position="90"/>
    </location>
</feature>
<evidence type="ECO:0000313" key="3">
    <source>
        <dbReference type="Proteomes" id="UP000294575"/>
    </source>
</evidence>
<evidence type="ECO:0000256" key="1">
    <source>
        <dbReference type="SAM" id="MobiDB-lite"/>
    </source>
</evidence>
<feature type="compositionally biased region" description="Polar residues" evidence="1">
    <location>
        <begin position="29"/>
        <end position="40"/>
    </location>
</feature>
<comment type="caution">
    <text evidence="2">The sequence shown here is derived from an EMBL/GenBank/DDBJ whole genome shotgun (WGS) entry which is preliminary data.</text>
</comment>
<dbReference type="Proteomes" id="UP000294575">
    <property type="component" value="Unassembled WGS sequence"/>
</dbReference>
<protein>
    <submittedName>
        <fullName evidence="2">Uncharacterized protein</fullName>
    </submittedName>
</protein>
<reference evidence="2 3" key="1">
    <citation type="submission" date="2019-03" db="EMBL/GenBank/DDBJ databases">
        <title>Genomic Encyclopedia of Type Strains, Phase IV (KMG-IV): sequencing the most valuable type-strain genomes for metagenomic binning, comparative biology and taxonomic classification.</title>
        <authorList>
            <person name="Goeker M."/>
        </authorList>
    </citation>
    <scope>NUCLEOTIDE SEQUENCE [LARGE SCALE GENOMIC DNA]</scope>
    <source>
        <strain evidence="2 3">DSM 28679</strain>
    </source>
</reference>
<gene>
    <name evidence="2" type="ORF">DFQ45_101392</name>
</gene>
<feature type="compositionally biased region" description="Basic and acidic residues" evidence="1">
    <location>
        <begin position="41"/>
        <end position="59"/>
    </location>
</feature>
<dbReference type="RefSeq" id="WP_101496945.1">
    <property type="nucleotide sequence ID" value="NZ_LNJZ01000007.1"/>
</dbReference>
<accession>A0A4V3D5J6</accession>
<dbReference type="EMBL" id="SNYK01000001">
    <property type="protein sequence ID" value="TDQ40257.1"/>
    <property type="molecule type" value="Genomic_DNA"/>
</dbReference>
<dbReference type="AlphaFoldDB" id="A0A4V3D5J6"/>
<organism evidence="2 3">
    <name type="scientific">Thiopseudomonas denitrificans</name>
    <dbReference type="NCBI Taxonomy" id="1501432"/>
    <lineage>
        <taxon>Bacteria</taxon>
        <taxon>Pseudomonadati</taxon>
        <taxon>Pseudomonadota</taxon>
        <taxon>Gammaproteobacteria</taxon>
        <taxon>Pseudomonadales</taxon>
        <taxon>Pseudomonadaceae</taxon>
        <taxon>Thiopseudomonas</taxon>
    </lineage>
</organism>
<keyword evidence="3" id="KW-1185">Reference proteome</keyword>
<dbReference type="OrthoDB" id="7028109at2"/>
<sequence>MLPPIPQGLVPVTVQQDPVKPRSDIQPVTPASESEANSQVRLEDKQPDGQDQYRRKQQEDDSEEEEQLEDPVMPGKKPMSRKGLLVNLRV</sequence>
<proteinExistence type="predicted"/>